<dbReference type="PROSITE" id="PS50404">
    <property type="entry name" value="GST_NTER"/>
    <property type="match status" value="1"/>
</dbReference>
<dbReference type="InterPro" id="IPR036249">
    <property type="entry name" value="Thioredoxin-like_sf"/>
</dbReference>
<dbReference type="SUPFAM" id="SSF47616">
    <property type="entry name" value="GST C-terminal domain-like"/>
    <property type="match status" value="1"/>
</dbReference>
<dbReference type="GO" id="GO:0005737">
    <property type="term" value="C:cytoplasm"/>
    <property type="evidence" value="ECO:0007669"/>
    <property type="project" value="InterPro"/>
</dbReference>
<feature type="domain" description="GST N-terminal" evidence="2">
    <location>
        <begin position="5"/>
        <end position="87"/>
    </location>
</feature>
<keyword evidence="4" id="KW-0413">Isomerase</keyword>
<dbReference type="AlphaFoldDB" id="A0A069PLC6"/>
<accession>A0A069PLC6</accession>
<dbReference type="GO" id="GO:0004364">
    <property type="term" value="F:glutathione transferase activity"/>
    <property type="evidence" value="ECO:0007669"/>
    <property type="project" value="TreeGrafter"/>
</dbReference>
<dbReference type="Pfam" id="PF02798">
    <property type="entry name" value="GST_N"/>
    <property type="match status" value="1"/>
</dbReference>
<dbReference type="SUPFAM" id="SSF52833">
    <property type="entry name" value="Thioredoxin-like"/>
    <property type="match status" value="1"/>
</dbReference>
<reference evidence="4 5" key="1">
    <citation type="submission" date="2014-03" db="EMBL/GenBank/DDBJ databases">
        <title>Draft Genome Sequences of Four Burkholderia Strains.</title>
        <authorList>
            <person name="Liu X.Y."/>
            <person name="Li C.X."/>
            <person name="Xu J.H."/>
        </authorList>
    </citation>
    <scope>NUCLEOTIDE SEQUENCE [LARGE SCALE GENOMIC DNA]</scope>
    <source>
        <strain evidence="4 5">DSM 50014</strain>
    </source>
</reference>
<dbReference type="InterPro" id="IPR010987">
    <property type="entry name" value="Glutathione-S-Trfase_C-like"/>
</dbReference>
<comment type="similarity">
    <text evidence="1">Belongs to the GST superfamily. Zeta family.</text>
</comment>
<dbReference type="PANTHER" id="PTHR42673:SF4">
    <property type="entry name" value="MALEYLACETOACETATE ISOMERASE"/>
    <property type="match status" value="1"/>
</dbReference>
<dbReference type="SFLD" id="SFLDG00358">
    <property type="entry name" value="Main_(cytGST)"/>
    <property type="match status" value="1"/>
</dbReference>
<sequence length="220" mass="24353">MNQPAQFELYTFWRSSATFRVRVGLNLKGLVANERDINLDTGEQRDADFLKVNPLGGVPALIIPGQAPLTQSIAILEYLDEIAPSPPLLPRDPLERARVRSIAAMLAADTHPLVVPRVKRYLFENGKFDDVAWRAWQNQWFGTGIRAIEKRLASDTETGAYCHGDHVTIADIALASVIAVMRVFKIVVPDTPTVDRIMANCDRLDAFAKADPFKQSGAPS</sequence>
<evidence type="ECO:0000259" key="2">
    <source>
        <dbReference type="PROSITE" id="PS50404"/>
    </source>
</evidence>
<dbReference type="GO" id="GO:0006749">
    <property type="term" value="P:glutathione metabolic process"/>
    <property type="evidence" value="ECO:0007669"/>
    <property type="project" value="TreeGrafter"/>
</dbReference>
<evidence type="ECO:0000259" key="3">
    <source>
        <dbReference type="PROSITE" id="PS50405"/>
    </source>
</evidence>
<gene>
    <name evidence="4" type="ORF">BG61_03465</name>
</gene>
<name>A0A069PLC6_9BURK</name>
<dbReference type="InterPro" id="IPR036282">
    <property type="entry name" value="Glutathione-S-Trfase_C_sf"/>
</dbReference>
<dbReference type="InterPro" id="IPR040079">
    <property type="entry name" value="Glutathione_S-Trfase"/>
</dbReference>
<protein>
    <submittedName>
        <fullName evidence="4">Maleylacetoacetate isomerase</fullName>
    </submittedName>
</protein>
<dbReference type="InterPro" id="IPR004045">
    <property type="entry name" value="Glutathione_S-Trfase_N"/>
</dbReference>
<dbReference type="GO" id="GO:0006559">
    <property type="term" value="P:L-phenylalanine catabolic process"/>
    <property type="evidence" value="ECO:0007669"/>
    <property type="project" value="TreeGrafter"/>
</dbReference>
<dbReference type="STRING" id="60547.GCA_000751215_03572"/>
<dbReference type="Gene3D" id="3.40.30.10">
    <property type="entry name" value="Glutaredoxin"/>
    <property type="match status" value="1"/>
</dbReference>
<dbReference type="Gene3D" id="1.20.1050.10">
    <property type="match status" value="1"/>
</dbReference>
<dbReference type="Proteomes" id="UP000027466">
    <property type="component" value="Unassembled WGS sequence"/>
</dbReference>
<dbReference type="SFLD" id="SFLDS00019">
    <property type="entry name" value="Glutathione_Transferase_(cytos"/>
    <property type="match status" value="1"/>
</dbReference>
<dbReference type="PANTHER" id="PTHR42673">
    <property type="entry name" value="MALEYLACETOACETATE ISOMERASE"/>
    <property type="match status" value="1"/>
</dbReference>
<dbReference type="EMBL" id="JFHC01000108">
    <property type="protein sequence ID" value="KDR38101.1"/>
    <property type="molecule type" value="Genomic_DNA"/>
</dbReference>
<dbReference type="GO" id="GO:0016034">
    <property type="term" value="F:maleylacetoacetate isomerase activity"/>
    <property type="evidence" value="ECO:0007669"/>
    <property type="project" value="TreeGrafter"/>
</dbReference>
<organism evidence="4 5">
    <name type="scientific">Caballeronia glathei</name>
    <dbReference type="NCBI Taxonomy" id="60547"/>
    <lineage>
        <taxon>Bacteria</taxon>
        <taxon>Pseudomonadati</taxon>
        <taxon>Pseudomonadota</taxon>
        <taxon>Betaproteobacteria</taxon>
        <taxon>Burkholderiales</taxon>
        <taxon>Burkholderiaceae</taxon>
        <taxon>Caballeronia</taxon>
    </lineage>
</organism>
<dbReference type="PROSITE" id="PS50405">
    <property type="entry name" value="GST_CTER"/>
    <property type="match status" value="1"/>
</dbReference>
<evidence type="ECO:0000256" key="1">
    <source>
        <dbReference type="ARBA" id="ARBA00010007"/>
    </source>
</evidence>
<keyword evidence="5" id="KW-1185">Reference proteome</keyword>
<evidence type="ECO:0000313" key="4">
    <source>
        <dbReference type="EMBL" id="KDR38101.1"/>
    </source>
</evidence>
<dbReference type="InterPro" id="IPR005955">
    <property type="entry name" value="GST_Zeta"/>
</dbReference>
<dbReference type="NCBIfam" id="TIGR01262">
    <property type="entry name" value="maiA"/>
    <property type="match status" value="1"/>
</dbReference>
<evidence type="ECO:0000313" key="5">
    <source>
        <dbReference type="Proteomes" id="UP000027466"/>
    </source>
</evidence>
<feature type="domain" description="GST C-terminal" evidence="3">
    <location>
        <begin position="92"/>
        <end position="220"/>
    </location>
</feature>
<proteinExistence type="inferred from homology"/>
<comment type="caution">
    <text evidence="4">The sequence shown here is derived from an EMBL/GenBank/DDBJ whole genome shotgun (WGS) entry which is preliminary data.</text>
</comment>